<dbReference type="Pfam" id="PF00076">
    <property type="entry name" value="RRM_1"/>
    <property type="match status" value="1"/>
</dbReference>
<dbReference type="EMBL" id="CABFWN010000006">
    <property type="protein sequence ID" value="VUG20152.1"/>
    <property type="molecule type" value="Genomic_DNA"/>
</dbReference>
<name>A0A7D9D3B5_DEKBR</name>
<dbReference type="Proteomes" id="UP000478008">
    <property type="component" value="Unassembled WGS sequence"/>
</dbReference>
<dbReference type="InterPro" id="IPR000504">
    <property type="entry name" value="RRM_dom"/>
</dbReference>
<protein>
    <submittedName>
        <fullName evidence="4">DEBR0S6_09098g1_1</fullName>
    </submittedName>
</protein>
<dbReference type="Gene3D" id="3.30.70.330">
    <property type="match status" value="1"/>
</dbReference>
<keyword evidence="5" id="KW-1185">Reference proteome</keyword>
<evidence type="ECO:0000313" key="5">
    <source>
        <dbReference type="Proteomes" id="UP000478008"/>
    </source>
</evidence>
<dbReference type="PROSITE" id="PS50102">
    <property type="entry name" value="RRM"/>
    <property type="match status" value="1"/>
</dbReference>
<feature type="compositionally biased region" description="Polar residues" evidence="2">
    <location>
        <begin position="225"/>
        <end position="246"/>
    </location>
</feature>
<evidence type="ECO:0000256" key="1">
    <source>
        <dbReference type="PROSITE-ProRule" id="PRU00176"/>
    </source>
</evidence>
<evidence type="ECO:0000256" key="2">
    <source>
        <dbReference type="SAM" id="MobiDB-lite"/>
    </source>
</evidence>
<dbReference type="PANTHER" id="PTHR32343:SF10">
    <property type="entry name" value="RNA-BINDING REGION RNP-1 DOMAIN-CONTAINING PROTEIN"/>
    <property type="match status" value="1"/>
</dbReference>
<feature type="compositionally biased region" description="Basic and acidic residues" evidence="2">
    <location>
        <begin position="212"/>
        <end position="224"/>
    </location>
</feature>
<dbReference type="InterPro" id="IPR035979">
    <property type="entry name" value="RBD_domain_sf"/>
</dbReference>
<organism evidence="4 5">
    <name type="scientific">Dekkera bruxellensis</name>
    <name type="common">Brettanomyces custersii</name>
    <dbReference type="NCBI Taxonomy" id="5007"/>
    <lineage>
        <taxon>Eukaryota</taxon>
        <taxon>Fungi</taxon>
        <taxon>Dikarya</taxon>
        <taxon>Ascomycota</taxon>
        <taxon>Saccharomycotina</taxon>
        <taxon>Pichiomycetes</taxon>
        <taxon>Pichiales</taxon>
        <taxon>Pichiaceae</taxon>
        <taxon>Brettanomyces</taxon>
    </lineage>
</organism>
<feature type="domain" description="RRM" evidence="3">
    <location>
        <begin position="2"/>
        <end position="76"/>
    </location>
</feature>
<dbReference type="GO" id="GO:0003723">
    <property type="term" value="F:RNA binding"/>
    <property type="evidence" value="ECO:0007669"/>
    <property type="project" value="UniProtKB-UniRule"/>
</dbReference>
<accession>A0A7D9D3B5</accession>
<gene>
    <name evidence="4" type="ORF">DEBR0S6_09098G</name>
</gene>
<evidence type="ECO:0000313" key="4">
    <source>
        <dbReference type="EMBL" id="VUG20152.1"/>
    </source>
</evidence>
<reference evidence="4 5" key="1">
    <citation type="submission" date="2019-07" db="EMBL/GenBank/DDBJ databases">
        <authorList>
            <person name="Friedrich A."/>
            <person name="Schacherer J."/>
        </authorList>
    </citation>
    <scope>NUCLEOTIDE SEQUENCE [LARGE SCALE GENOMIC DNA]</scope>
</reference>
<dbReference type="InterPro" id="IPR012677">
    <property type="entry name" value="Nucleotide-bd_a/b_plait_sf"/>
</dbReference>
<dbReference type="SUPFAM" id="SSF54928">
    <property type="entry name" value="RNA-binding domain, RBD"/>
    <property type="match status" value="1"/>
</dbReference>
<feature type="region of interest" description="Disordered" evidence="2">
    <location>
        <begin position="212"/>
        <end position="246"/>
    </location>
</feature>
<sequence>MSTVICSDIPVSTDESKIKEFFSFCGKIDTIDVISKSEKTKSVEVTFANQSAVSTATLLNGAELNGGTIHVKAKESSSEKSAASGVTSAKNDKSDEIAAIPQEEKPKSTIAAEYLANGYVLSDNLIQKAIEFDKKHDLSSRFKSFLQDIDNKYHFQAKGQEVNAKLGLDEKFNQGKKTLDDYLDKFKSGKYGSKLNEMYTNVATDVSQVHEHAKSIARQKEGKSKTQGNGPAINPTINTISPDSSTAKAAGATALEADKI</sequence>
<dbReference type="SMART" id="SM00360">
    <property type="entry name" value="RRM"/>
    <property type="match status" value="1"/>
</dbReference>
<feature type="compositionally biased region" description="Basic and acidic residues" evidence="2">
    <location>
        <begin position="90"/>
        <end position="102"/>
    </location>
</feature>
<feature type="region of interest" description="Disordered" evidence="2">
    <location>
        <begin position="73"/>
        <end position="102"/>
    </location>
</feature>
<dbReference type="PANTHER" id="PTHR32343">
    <property type="entry name" value="SERINE/ARGININE-RICH SPLICING FACTOR"/>
    <property type="match status" value="1"/>
</dbReference>
<proteinExistence type="predicted"/>
<keyword evidence="1" id="KW-0694">RNA-binding</keyword>
<dbReference type="AlphaFoldDB" id="A0A7D9D3B5"/>
<evidence type="ECO:0000259" key="3">
    <source>
        <dbReference type="PROSITE" id="PS50102"/>
    </source>
</evidence>